<gene>
    <name evidence="2" type="ORF">K737_300311</name>
</gene>
<dbReference type="Proteomes" id="UP000026922">
    <property type="component" value="Unassembled WGS sequence"/>
</dbReference>
<sequence length="85" mass="10201">MTFLSDLSYIIRSSSVYISVHLVMGFGIKWGSSYCEFVLKYFFNTQTLTQFTKTYKKFLIVLFITYFLHLFCYFCNIFTSRKFQS</sequence>
<organism evidence="2 3">
    <name type="scientific">Holospora undulata HU1</name>
    <dbReference type="NCBI Taxonomy" id="1321371"/>
    <lineage>
        <taxon>Bacteria</taxon>
        <taxon>Pseudomonadati</taxon>
        <taxon>Pseudomonadota</taxon>
        <taxon>Alphaproteobacteria</taxon>
        <taxon>Holosporales</taxon>
        <taxon>Holosporaceae</taxon>
        <taxon>Holospora</taxon>
    </lineage>
</organism>
<dbReference type="EMBL" id="ARPM03000085">
    <property type="protein sequence ID" value="ETZ05252.1"/>
    <property type="molecule type" value="Genomic_DNA"/>
</dbReference>
<dbReference type="AlphaFoldDB" id="A0A061JI67"/>
<name>A0A061JI67_9PROT</name>
<keyword evidence="1" id="KW-1133">Transmembrane helix</keyword>
<feature type="transmembrane region" description="Helical" evidence="1">
    <location>
        <begin position="58"/>
        <end position="79"/>
    </location>
</feature>
<evidence type="ECO:0000313" key="3">
    <source>
        <dbReference type="Proteomes" id="UP000026922"/>
    </source>
</evidence>
<evidence type="ECO:0000256" key="1">
    <source>
        <dbReference type="SAM" id="Phobius"/>
    </source>
</evidence>
<comment type="caution">
    <text evidence="2">The sequence shown here is derived from an EMBL/GenBank/DDBJ whole genome shotgun (WGS) entry which is preliminary data.</text>
</comment>
<accession>A0A061JI67</accession>
<reference evidence="2 3" key="1">
    <citation type="journal article" date="2013" name="Genome Announc.">
        <title>Draft Genome Sequence of Holospora undulata Strain HU1, a Micronucleus-Specific Symbiont of the Ciliate Paramecium caudatum.</title>
        <authorList>
            <person name="Dohra H."/>
            <person name="Suzuki H."/>
            <person name="Suzuki T."/>
            <person name="Tanaka K."/>
            <person name="Fujishima M."/>
        </authorList>
    </citation>
    <scope>NUCLEOTIDE SEQUENCE [LARGE SCALE GENOMIC DNA]</scope>
    <source>
        <strain evidence="2 3">HU1</strain>
    </source>
</reference>
<evidence type="ECO:0000313" key="2">
    <source>
        <dbReference type="EMBL" id="ETZ05252.1"/>
    </source>
</evidence>
<keyword evidence="1" id="KW-0472">Membrane</keyword>
<proteinExistence type="predicted"/>
<keyword evidence="3" id="KW-1185">Reference proteome</keyword>
<protein>
    <submittedName>
        <fullName evidence="2">Uncharacterized protein</fullName>
    </submittedName>
</protein>
<keyword evidence="1" id="KW-0812">Transmembrane</keyword>